<keyword evidence="2" id="KW-0808">Transferase</keyword>
<evidence type="ECO:0000259" key="1">
    <source>
        <dbReference type="Pfam" id="PF13649"/>
    </source>
</evidence>
<dbReference type="CDD" id="cd02440">
    <property type="entry name" value="AdoMet_MTases"/>
    <property type="match status" value="1"/>
</dbReference>
<dbReference type="GO" id="GO:0032259">
    <property type="term" value="P:methylation"/>
    <property type="evidence" value="ECO:0007669"/>
    <property type="project" value="UniProtKB-KW"/>
</dbReference>
<dbReference type="RefSeq" id="WP_214420848.1">
    <property type="nucleotide sequence ID" value="NZ_CP075546.1"/>
</dbReference>
<keyword evidence="3" id="KW-1185">Reference proteome</keyword>
<evidence type="ECO:0000313" key="2">
    <source>
        <dbReference type="EMBL" id="QVV90071.1"/>
    </source>
</evidence>
<evidence type="ECO:0000313" key="3">
    <source>
        <dbReference type="Proteomes" id="UP000680656"/>
    </source>
</evidence>
<sequence>MDDKQSFQFFLDFYADLPRQGPGNDQFTQHILGLLIDLPPHPKALDMGCGSGKQSLILAQCGCRVTAVDLHQTILDGLVRRIKREKLEDFIVPVHASMDMYESKEPVDLIWSEGAIYIIGFENGLTLWKKHLKTDGYLVVSEMTWLTSNPPNPVHEFWASEYPAMTTIDKNQLLIEKSGYRWLGSILLPDHAWDDYYAPQKEKITRLRKTEMLSLSEDRILKEIEDEIQIFEENRGMFGYVFYLMQNCA</sequence>
<dbReference type="Pfam" id="PF13649">
    <property type="entry name" value="Methyltransf_25"/>
    <property type="match status" value="1"/>
</dbReference>
<dbReference type="InterPro" id="IPR041698">
    <property type="entry name" value="Methyltransf_25"/>
</dbReference>
<protein>
    <submittedName>
        <fullName evidence="2">Class I SAM-dependent methyltransferase</fullName>
    </submittedName>
</protein>
<organism evidence="2 3">
    <name type="scientific">Methanospirillum purgamenti</name>
    <dbReference type="NCBI Taxonomy" id="2834276"/>
    <lineage>
        <taxon>Archaea</taxon>
        <taxon>Methanobacteriati</taxon>
        <taxon>Methanobacteriota</taxon>
        <taxon>Stenosarchaea group</taxon>
        <taxon>Methanomicrobia</taxon>
        <taxon>Methanomicrobiales</taxon>
        <taxon>Methanospirillaceae</taxon>
        <taxon>Methanospirillum</taxon>
    </lineage>
</organism>
<dbReference type="AlphaFoldDB" id="A0A8E7B2T3"/>
<gene>
    <name evidence="2" type="ORF">KHC33_06140</name>
</gene>
<feature type="domain" description="Methyltransferase" evidence="1">
    <location>
        <begin position="45"/>
        <end position="136"/>
    </location>
</feature>
<keyword evidence="2" id="KW-0489">Methyltransferase</keyword>
<reference evidence="2 3" key="1">
    <citation type="submission" date="2021-05" db="EMBL/GenBank/DDBJ databases">
        <title>A novel Methanospirillum isolate from a pyrite-forming mixed culture.</title>
        <authorList>
            <person name="Bunk B."/>
            <person name="Sproer C."/>
            <person name="Spring S."/>
            <person name="Pester M."/>
        </authorList>
    </citation>
    <scope>NUCLEOTIDE SEQUENCE [LARGE SCALE GENOMIC DNA]</scope>
    <source>
        <strain evidence="2 3">J.3.6.1-F.2.7.3</strain>
    </source>
</reference>
<dbReference type="Proteomes" id="UP000680656">
    <property type="component" value="Chromosome"/>
</dbReference>
<dbReference type="InterPro" id="IPR029063">
    <property type="entry name" value="SAM-dependent_MTases_sf"/>
</dbReference>
<dbReference type="GO" id="GO:0008168">
    <property type="term" value="F:methyltransferase activity"/>
    <property type="evidence" value="ECO:0007669"/>
    <property type="project" value="UniProtKB-KW"/>
</dbReference>
<proteinExistence type="predicted"/>
<name>A0A8E7B2T3_9EURY</name>
<dbReference type="GeneID" id="65096746"/>
<dbReference type="EMBL" id="CP075546">
    <property type="protein sequence ID" value="QVV90071.1"/>
    <property type="molecule type" value="Genomic_DNA"/>
</dbReference>
<dbReference type="KEGG" id="mrtj:KHC33_06140"/>
<dbReference type="Gene3D" id="3.40.50.150">
    <property type="entry name" value="Vaccinia Virus protein VP39"/>
    <property type="match status" value="1"/>
</dbReference>
<accession>A0A8E7B2T3</accession>
<dbReference type="SUPFAM" id="SSF53335">
    <property type="entry name" value="S-adenosyl-L-methionine-dependent methyltransferases"/>
    <property type="match status" value="1"/>
</dbReference>